<evidence type="ECO:0000256" key="2">
    <source>
        <dbReference type="ARBA" id="ARBA00023125"/>
    </source>
</evidence>
<dbReference type="EMBL" id="CP011266">
    <property type="protein sequence ID" value="ALT68859.1"/>
    <property type="molecule type" value="Genomic_DNA"/>
</dbReference>
<sequence>MSNLNFEEERIYFTPIILYTDYINLQFNKYLKENFKNITPRDFTYLSNIFYHQNVSQRQLAELLYVSESNVAQIVKRLENNGLIFRTCDANNKSKKVLNLTEKGKLIVFSVLKDIYEWEASFFDKYDDVDIEKFKRIMYEYSQKSGYP</sequence>
<proteinExistence type="predicted"/>
<dbReference type="OrthoDB" id="78011at2157"/>
<dbReference type="PROSITE" id="PS50995">
    <property type="entry name" value="HTH_MARR_2"/>
    <property type="match status" value="1"/>
</dbReference>
<dbReference type="KEGG" id="mmil:sm9_1071"/>
<dbReference type="PANTHER" id="PTHR42756">
    <property type="entry name" value="TRANSCRIPTIONAL REGULATOR, MARR"/>
    <property type="match status" value="1"/>
</dbReference>
<evidence type="ECO:0000256" key="3">
    <source>
        <dbReference type="ARBA" id="ARBA00023163"/>
    </source>
</evidence>
<accession>A0A0U3CGB3</accession>
<dbReference type="SUPFAM" id="SSF46785">
    <property type="entry name" value="Winged helix' DNA-binding domain"/>
    <property type="match status" value="1"/>
</dbReference>
<name>A0A0U3CGB3_9EURY</name>
<dbReference type="InterPro" id="IPR036390">
    <property type="entry name" value="WH_DNA-bd_sf"/>
</dbReference>
<evidence type="ECO:0000313" key="6">
    <source>
        <dbReference type="Proteomes" id="UP000067738"/>
    </source>
</evidence>
<gene>
    <name evidence="5" type="ORF">sm9_1071</name>
</gene>
<dbReference type="GeneID" id="26736039"/>
<evidence type="ECO:0000313" key="5">
    <source>
        <dbReference type="EMBL" id="ALT68859.1"/>
    </source>
</evidence>
<keyword evidence="6" id="KW-1185">Reference proteome</keyword>
<dbReference type="Gene3D" id="1.10.10.10">
    <property type="entry name" value="Winged helix-like DNA-binding domain superfamily/Winged helix DNA-binding domain"/>
    <property type="match status" value="1"/>
</dbReference>
<evidence type="ECO:0000256" key="1">
    <source>
        <dbReference type="ARBA" id="ARBA00023015"/>
    </source>
</evidence>
<feature type="domain" description="HTH marR-type" evidence="4">
    <location>
        <begin position="1"/>
        <end position="143"/>
    </location>
</feature>
<evidence type="ECO:0000259" key="4">
    <source>
        <dbReference type="PROSITE" id="PS50995"/>
    </source>
</evidence>
<dbReference type="PATRIC" id="fig|230361.4.peg.1104"/>
<reference evidence="5 6" key="1">
    <citation type="submission" date="2015-04" db="EMBL/GenBank/DDBJ databases">
        <title>The complete genome sequence of the rumen methanogen Methanobrevibacter millerae SM9.</title>
        <authorList>
            <person name="Leahy S.C."/>
            <person name="Kelly W.J."/>
            <person name="Pacheco D.M."/>
            <person name="Li D."/>
            <person name="Altermann E."/>
            <person name="Attwood G.T."/>
        </authorList>
    </citation>
    <scope>NUCLEOTIDE SEQUENCE [LARGE SCALE GENOMIC DNA]</scope>
    <source>
        <strain evidence="5 6">SM9</strain>
    </source>
</reference>
<dbReference type="PRINTS" id="PR00598">
    <property type="entry name" value="HTHMARR"/>
</dbReference>
<dbReference type="AlphaFoldDB" id="A0A0U3CGB3"/>
<dbReference type="SMART" id="SM00347">
    <property type="entry name" value="HTH_MARR"/>
    <property type="match status" value="1"/>
</dbReference>
<dbReference type="Pfam" id="PF01047">
    <property type="entry name" value="MarR"/>
    <property type="match status" value="1"/>
</dbReference>
<dbReference type="PANTHER" id="PTHR42756:SF1">
    <property type="entry name" value="TRANSCRIPTIONAL REPRESSOR OF EMRAB OPERON"/>
    <property type="match status" value="1"/>
</dbReference>
<dbReference type="RefSeq" id="WP_058739146.1">
    <property type="nucleotide sequence ID" value="NZ_CP011266.1"/>
</dbReference>
<keyword evidence="1" id="KW-0805">Transcription regulation</keyword>
<dbReference type="InterPro" id="IPR036388">
    <property type="entry name" value="WH-like_DNA-bd_sf"/>
</dbReference>
<dbReference type="GO" id="GO:0003677">
    <property type="term" value="F:DNA binding"/>
    <property type="evidence" value="ECO:0007669"/>
    <property type="project" value="UniProtKB-KW"/>
</dbReference>
<dbReference type="InterPro" id="IPR000835">
    <property type="entry name" value="HTH_MarR-typ"/>
</dbReference>
<protein>
    <submittedName>
        <fullName evidence="5">Transcriptional regulator MarR family</fullName>
    </submittedName>
</protein>
<keyword evidence="2" id="KW-0238">DNA-binding</keyword>
<dbReference type="GO" id="GO:0003700">
    <property type="term" value="F:DNA-binding transcription factor activity"/>
    <property type="evidence" value="ECO:0007669"/>
    <property type="project" value="InterPro"/>
</dbReference>
<organism evidence="5 6">
    <name type="scientific">Methanobrevibacter millerae</name>
    <dbReference type="NCBI Taxonomy" id="230361"/>
    <lineage>
        <taxon>Archaea</taxon>
        <taxon>Methanobacteriati</taxon>
        <taxon>Methanobacteriota</taxon>
        <taxon>Methanomada group</taxon>
        <taxon>Methanobacteria</taxon>
        <taxon>Methanobacteriales</taxon>
        <taxon>Methanobacteriaceae</taxon>
        <taxon>Methanobrevibacter</taxon>
    </lineage>
</organism>
<keyword evidence="3" id="KW-0804">Transcription</keyword>
<dbReference type="Proteomes" id="UP000067738">
    <property type="component" value="Chromosome"/>
</dbReference>